<reference evidence="8" key="1">
    <citation type="submission" date="2020-01" db="EMBL/GenBank/DDBJ databases">
        <authorList>
            <person name="Meier V. D."/>
            <person name="Meier V D."/>
        </authorList>
    </citation>
    <scope>NUCLEOTIDE SEQUENCE</scope>
    <source>
        <strain evidence="8">HLG_WM_MAG_10</strain>
    </source>
</reference>
<proteinExistence type="inferred from homology"/>
<dbReference type="GO" id="GO:0016829">
    <property type="term" value="F:lyase activity"/>
    <property type="evidence" value="ECO:0007669"/>
    <property type="project" value="UniProtKB-KW"/>
</dbReference>
<dbReference type="PROSITE" id="PS50889">
    <property type="entry name" value="S4"/>
    <property type="match status" value="1"/>
</dbReference>
<evidence type="ECO:0000256" key="6">
    <source>
        <dbReference type="RuleBase" id="RU362028"/>
    </source>
</evidence>
<comment type="catalytic activity">
    <reaction evidence="6">
        <text>a uridine in RNA = a pseudouridine in RNA</text>
        <dbReference type="Rhea" id="RHEA:48348"/>
        <dbReference type="Rhea" id="RHEA-COMP:12068"/>
        <dbReference type="Rhea" id="RHEA-COMP:12069"/>
        <dbReference type="ChEBI" id="CHEBI:65314"/>
        <dbReference type="ChEBI" id="CHEBI:65315"/>
    </reaction>
</comment>
<dbReference type="GO" id="GO:0000455">
    <property type="term" value="P:enzyme-directed rRNA pseudouridine synthesis"/>
    <property type="evidence" value="ECO:0007669"/>
    <property type="project" value="TreeGrafter"/>
</dbReference>
<feature type="active site" evidence="4">
    <location>
        <position position="151"/>
    </location>
</feature>
<dbReference type="GO" id="GO:0003723">
    <property type="term" value="F:RNA binding"/>
    <property type="evidence" value="ECO:0007669"/>
    <property type="project" value="UniProtKB-KW"/>
</dbReference>
<dbReference type="InterPro" id="IPR050188">
    <property type="entry name" value="RluA_PseudoU_synthase"/>
</dbReference>
<name>A0A6S6TYP1_9BACT</name>
<dbReference type="InterPro" id="IPR006224">
    <property type="entry name" value="PsdUridine_synth_RluA-like_CS"/>
</dbReference>
<dbReference type="GO" id="GO:0120159">
    <property type="term" value="F:rRNA pseudouridine synthase activity"/>
    <property type="evidence" value="ECO:0007669"/>
    <property type="project" value="UniProtKB-ARBA"/>
</dbReference>
<evidence type="ECO:0000259" key="7">
    <source>
        <dbReference type="SMART" id="SM00363"/>
    </source>
</evidence>
<dbReference type="SMART" id="SM00363">
    <property type="entry name" value="S4"/>
    <property type="match status" value="1"/>
</dbReference>
<dbReference type="SUPFAM" id="SSF55120">
    <property type="entry name" value="Pseudouridine synthase"/>
    <property type="match status" value="1"/>
</dbReference>
<evidence type="ECO:0000313" key="8">
    <source>
        <dbReference type="EMBL" id="CAA6824584.1"/>
    </source>
</evidence>
<dbReference type="FunFam" id="3.30.2350.10:FF:000006">
    <property type="entry name" value="Pseudouridine synthase"/>
    <property type="match status" value="1"/>
</dbReference>
<dbReference type="CDD" id="cd02869">
    <property type="entry name" value="PseudoU_synth_RluA_like"/>
    <property type="match status" value="1"/>
</dbReference>
<dbReference type="InterPro" id="IPR002942">
    <property type="entry name" value="S4_RNA-bd"/>
</dbReference>
<keyword evidence="8" id="KW-0456">Lyase</keyword>
<dbReference type="Gene3D" id="3.30.2350.10">
    <property type="entry name" value="Pseudouridine synthase"/>
    <property type="match status" value="1"/>
</dbReference>
<keyword evidence="3 6" id="KW-0413">Isomerase</keyword>
<protein>
    <recommendedName>
        <fullName evidence="6">Pseudouridine synthase</fullName>
        <ecNumber evidence="6">5.4.99.-</ecNumber>
    </recommendedName>
</protein>
<dbReference type="InterPro" id="IPR006145">
    <property type="entry name" value="PsdUridine_synth_RsuA/RluA"/>
</dbReference>
<dbReference type="Gene3D" id="3.10.290.10">
    <property type="entry name" value="RNA-binding S4 domain"/>
    <property type="match status" value="1"/>
</dbReference>
<dbReference type="EMBL" id="CACVAQ010000347">
    <property type="protein sequence ID" value="CAA6824584.1"/>
    <property type="molecule type" value="Genomic_DNA"/>
</dbReference>
<dbReference type="PROSITE" id="PS01129">
    <property type="entry name" value="PSI_RLU"/>
    <property type="match status" value="1"/>
</dbReference>
<dbReference type="CDD" id="cd00165">
    <property type="entry name" value="S4"/>
    <property type="match status" value="1"/>
</dbReference>
<dbReference type="AlphaFoldDB" id="A0A6S6TYP1"/>
<feature type="domain" description="RNA-binding S4" evidence="7">
    <location>
        <begin position="26"/>
        <end position="87"/>
    </location>
</feature>
<dbReference type="InterPro" id="IPR020103">
    <property type="entry name" value="PsdUridine_synth_cat_dom_sf"/>
</dbReference>
<accession>A0A6S6TYP1</accession>
<comment type="similarity">
    <text evidence="1 6">Belongs to the pseudouridine synthase RluA family.</text>
</comment>
<evidence type="ECO:0000256" key="5">
    <source>
        <dbReference type="PROSITE-ProRule" id="PRU00182"/>
    </source>
</evidence>
<keyword evidence="2 5" id="KW-0694">RNA-binding</keyword>
<comment type="function">
    <text evidence="6">Responsible for synthesis of pseudouridine from uracil.</text>
</comment>
<dbReference type="PANTHER" id="PTHR21600">
    <property type="entry name" value="MITOCHONDRIAL RNA PSEUDOURIDINE SYNTHASE"/>
    <property type="match status" value="1"/>
</dbReference>
<dbReference type="Pfam" id="PF01479">
    <property type="entry name" value="S4"/>
    <property type="match status" value="1"/>
</dbReference>
<dbReference type="Pfam" id="PF00849">
    <property type="entry name" value="PseudoU_synth_2"/>
    <property type="match status" value="1"/>
</dbReference>
<evidence type="ECO:0000256" key="4">
    <source>
        <dbReference type="PIRSR" id="PIRSR606225-1"/>
    </source>
</evidence>
<gene>
    <name evidence="8" type="ORF">HELGO_WM48762</name>
</gene>
<organism evidence="8">
    <name type="scientific">uncultured Aureispira sp</name>
    <dbReference type="NCBI Taxonomy" id="1331704"/>
    <lineage>
        <taxon>Bacteria</taxon>
        <taxon>Pseudomonadati</taxon>
        <taxon>Bacteroidota</taxon>
        <taxon>Saprospiria</taxon>
        <taxon>Saprospirales</taxon>
        <taxon>Saprospiraceae</taxon>
        <taxon>Aureispira</taxon>
        <taxon>environmental samples</taxon>
    </lineage>
</organism>
<dbReference type="EC" id="5.4.99.-" evidence="6"/>
<evidence type="ECO:0000256" key="2">
    <source>
        <dbReference type="ARBA" id="ARBA00022884"/>
    </source>
</evidence>
<dbReference type="PANTHER" id="PTHR21600:SF44">
    <property type="entry name" value="RIBOSOMAL LARGE SUBUNIT PSEUDOURIDINE SYNTHASE D"/>
    <property type="match status" value="1"/>
</dbReference>
<evidence type="ECO:0000256" key="1">
    <source>
        <dbReference type="ARBA" id="ARBA00010876"/>
    </source>
</evidence>
<dbReference type="InterPro" id="IPR006225">
    <property type="entry name" value="PsdUridine_synth_RluC/D"/>
</dbReference>
<sequence length="343" mass="39356">MKEEKTINNEVYLLQTIVADPGQEPMRLDKFLMGRLENVTRNRVQKAIDEGWILVNDKNVKSNHKVKPGHTINVRWKKQKTEGGPIAQEMDLDIRYEDDAFLILHKPAGLVVHPGIGNHDGTLVNGLVHYLNSLSIMQQDSERPGIVHRIDKNTTGLMIVAKTEEAMSNIAKQFFDHSIVRRYQALVWGDLKEDSGTITGHIDRHPRHRKLRQVYPEGDRGKHAVTHYKVLERFGYVTLVECQLETGRTHQIRVHFKHIGHPLFGDVEYGGNRVVKGTVFSKYKHFVLNCFKLLPRQALHAKTIGLVHPTTGEFIEQNSELPDDIDAVLERWRAYTQGRLVLR</sequence>
<evidence type="ECO:0000256" key="3">
    <source>
        <dbReference type="ARBA" id="ARBA00023235"/>
    </source>
</evidence>
<dbReference type="SUPFAM" id="SSF55174">
    <property type="entry name" value="Alpha-L RNA-binding motif"/>
    <property type="match status" value="1"/>
</dbReference>
<dbReference type="InterPro" id="IPR036986">
    <property type="entry name" value="S4_RNA-bd_sf"/>
</dbReference>
<dbReference type="NCBIfam" id="TIGR00005">
    <property type="entry name" value="rluA_subfam"/>
    <property type="match status" value="1"/>
</dbReference>